<dbReference type="InterPro" id="IPR000644">
    <property type="entry name" value="CBS_dom"/>
</dbReference>
<dbReference type="RefSeq" id="WP_331931417.1">
    <property type="nucleotide sequence ID" value="NZ_JBEPLU010000002.1"/>
</dbReference>
<feature type="transmembrane region" description="Helical" evidence="9">
    <location>
        <begin position="340"/>
        <end position="370"/>
    </location>
</feature>
<comment type="subunit">
    <text evidence="9">Homodimer.</text>
</comment>
<keyword evidence="9" id="KW-1003">Cell membrane</keyword>
<keyword evidence="9" id="KW-0479">Metal-binding</keyword>
<dbReference type="SUPFAM" id="SSF158791">
    <property type="entry name" value="MgtE N-terminal domain-like"/>
    <property type="match status" value="1"/>
</dbReference>
<evidence type="ECO:0000256" key="3">
    <source>
        <dbReference type="ARBA" id="ARBA00022448"/>
    </source>
</evidence>
<comment type="subcellular location">
    <subcellularLocation>
        <location evidence="9">Cell membrane</location>
        <topology evidence="9">Multi-pass membrane protein</topology>
    </subcellularLocation>
    <subcellularLocation>
        <location evidence="1">Membrane</location>
        <topology evidence="1">Multi-pass membrane protein</topology>
    </subcellularLocation>
</comment>
<evidence type="ECO:0000256" key="8">
    <source>
        <dbReference type="PROSITE-ProRule" id="PRU00703"/>
    </source>
</evidence>
<feature type="compositionally biased region" description="Basic and acidic residues" evidence="10">
    <location>
        <begin position="1"/>
        <end position="17"/>
    </location>
</feature>
<dbReference type="CDD" id="cd04606">
    <property type="entry name" value="CBS_pair_Mg_transporter"/>
    <property type="match status" value="1"/>
</dbReference>
<comment type="function">
    <text evidence="9">Acts as a magnesium transporter.</text>
</comment>
<dbReference type="InterPro" id="IPR006669">
    <property type="entry name" value="MgtE_transporter"/>
</dbReference>
<keyword evidence="3 9" id="KW-0813">Transport</keyword>
<feature type="transmembrane region" description="Helical" evidence="9">
    <location>
        <begin position="452"/>
        <end position="475"/>
    </location>
</feature>
<keyword evidence="6 9" id="KW-1133">Transmembrane helix</keyword>
<dbReference type="SMART" id="SM00116">
    <property type="entry name" value="CBS"/>
    <property type="match status" value="1"/>
</dbReference>
<dbReference type="EMBL" id="JBEPLU010000002">
    <property type="protein sequence ID" value="MET3527800.1"/>
    <property type="molecule type" value="Genomic_DNA"/>
</dbReference>
<dbReference type="Pfam" id="PF01769">
    <property type="entry name" value="MgtE"/>
    <property type="match status" value="1"/>
</dbReference>
<keyword evidence="5 9" id="KW-0460">Magnesium</keyword>
<keyword evidence="13" id="KW-1185">Reference proteome</keyword>
<dbReference type="PANTHER" id="PTHR43773">
    <property type="entry name" value="MAGNESIUM TRANSPORTER MGTE"/>
    <property type="match status" value="1"/>
</dbReference>
<evidence type="ECO:0000256" key="4">
    <source>
        <dbReference type="ARBA" id="ARBA00022692"/>
    </source>
</evidence>
<comment type="similarity">
    <text evidence="2 9">Belongs to the SLC41A transporter family.</text>
</comment>
<dbReference type="SMART" id="SM00924">
    <property type="entry name" value="MgtE_N"/>
    <property type="match status" value="1"/>
</dbReference>
<evidence type="ECO:0000256" key="9">
    <source>
        <dbReference type="RuleBase" id="RU362011"/>
    </source>
</evidence>
<evidence type="ECO:0000256" key="1">
    <source>
        <dbReference type="ARBA" id="ARBA00004141"/>
    </source>
</evidence>
<dbReference type="InterPro" id="IPR046342">
    <property type="entry name" value="CBS_dom_sf"/>
</dbReference>
<dbReference type="Gene3D" id="1.25.60.10">
    <property type="entry name" value="MgtE N-terminal domain-like"/>
    <property type="match status" value="1"/>
</dbReference>
<keyword evidence="7 9" id="KW-0472">Membrane</keyword>
<dbReference type="Gene3D" id="3.10.580.10">
    <property type="entry name" value="CBS-domain"/>
    <property type="match status" value="1"/>
</dbReference>
<evidence type="ECO:0000313" key="13">
    <source>
        <dbReference type="Proteomes" id="UP001549110"/>
    </source>
</evidence>
<dbReference type="Pfam" id="PF00571">
    <property type="entry name" value="CBS"/>
    <property type="match status" value="1"/>
</dbReference>
<feature type="transmembrane region" description="Helical" evidence="9">
    <location>
        <begin position="416"/>
        <end position="440"/>
    </location>
</feature>
<feature type="transmembrane region" description="Helical" evidence="9">
    <location>
        <begin position="313"/>
        <end position="333"/>
    </location>
</feature>
<dbReference type="Gene3D" id="1.10.357.20">
    <property type="entry name" value="SLC41 divalent cation transporters, integral membrane domain"/>
    <property type="match status" value="1"/>
</dbReference>
<accession>A0ABV2EL77</accession>
<evidence type="ECO:0000256" key="10">
    <source>
        <dbReference type="SAM" id="MobiDB-lite"/>
    </source>
</evidence>
<evidence type="ECO:0000259" key="11">
    <source>
        <dbReference type="PROSITE" id="PS51371"/>
    </source>
</evidence>
<name>A0ABV2EL77_9CAUL</name>
<dbReference type="PANTHER" id="PTHR43773:SF1">
    <property type="entry name" value="MAGNESIUM TRANSPORTER MGTE"/>
    <property type="match status" value="1"/>
</dbReference>
<dbReference type="PROSITE" id="PS51371">
    <property type="entry name" value="CBS"/>
    <property type="match status" value="1"/>
</dbReference>
<dbReference type="InterPro" id="IPR036739">
    <property type="entry name" value="SLC41_membr_dom_sf"/>
</dbReference>
<feature type="domain" description="CBS" evidence="11">
    <location>
        <begin position="232"/>
        <end position="288"/>
    </location>
</feature>
<dbReference type="InterPro" id="IPR006667">
    <property type="entry name" value="SLC41_membr_dom"/>
</dbReference>
<reference evidence="12 13" key="1">
    <citation type="submission" date="2024-06" db="EMBL/GenBank/DDBJ databases">
        <title>Genomic Encyclopedia of Type Strains, Phase IV (KMG-IV): sequencing the most valuable type-strain genomes for metagenomic binning, comparative biology and taxonomic classification.</title>
        <authorList>
            <person name="Goeker M."/>
        </authorList>
    </citation>
    <scope>NUCLEOTIDE SEQUENCE [LARGE SCALE GENOMIC DNA]</scope>
    <source>
        <strain evidence="12 13">DSM 17809</strain>
    </source>
</reference>
<feature type="transmembrane region" description="Helical" evidence="9">
    <location>
        <begin position="390"/>
        <end position="409"/>
    </location>
</feature>
<evidence type="ECO:0000256" key="6">
    <source>
        <dbReference type="ARBA" id="ARBA00022989"/>
    </source>
</evidence>
<feature type="region of interest" description="Disordered" evidence="10">
    <location>
        <begin position="1"/>
        <end position="22"/>
    </location>
</feature>
<organism evidence="12 13">
    <name type="scientific">Phenylobacterium koreense</name>
    <dbReference type="NCBI Taxonomy" id="266125"/>
    <lineage>
        <taxon>Bacteria</taxon>
        <taxon>Pseudomonadati</taxon>
        <taxon>Pseudomonadota</taxon>
        <taxon>Alphaproteobacteria</taxon>
        <taxon>Caulobacterales</taxon>
        <taxon>Caulobacteraceae</taxon>
        <taxon>Phenylobacterium</taxon>
    </lineage>
</organism>
<comment type="caution">
    <text evidence="12">The sequence shown here is derived from an EMBL/GenBank/DDBJ whole genome shotgun (WGS) entry which is preliminary data.</text>
</comment>
<keyword evidence="8" id="KW-0129">CBS domain</keyword>
<dbReference type="InterPro" id="IPR038076">
    <property type="entry name" value="MgtE_N_sf"/>
</dbReference>
<evidence type="ECO:0000313" key="12">
    <source>
        <dbReference type="EMBL" id="MET3527800.1"/>
    </source>
</evidence>
<dbReference type="Proteomes" id="UP001549110">
    <property type="component" value="Unassembled WGS sequence"/>
</dbReference>
<dbReference type="SUPFAM" id="SSF161093">
    <property type="entry name" value="MgtE membrane domain-like"/>
    <property type="match status" value="1"/>
</dbReference>
<protein>
    <recommendedName>
        <fullName evidence="9">Magnesium transporter MgtE</fullName>
    </recommendedName>
</protein>
<dbReference type="SUPFAM" id="SSF54631">
    <property type="entry name" value="CBS-domain pair"/>
    <property type="match status" value="1"/>
</dbReference>
<evidence type="ECO:0000256" key="7">
    <source>
        <dbReference type="ARBA" id="ARBA00023136"/>
    </source>
</evidence>
<evidence type="ECO:0000256" key="5">
    <source>
        <dbReference type="ARBA" id="ARBA00022842"/>
    </source>
</evidence>
<gene>
    <name evidence="12" type="ORF">ABID41_002918</name>
</gene>
<sequence>MSRETADLSEAEDKNAPELEEDLEDLALGEDYALNPEFVAMVVDAADRGDAERLRELLGALHPADVADLMGFLSPDYREEVLAHLPSDALAEILSELDTEIREEVLETVAPATLAKVLEELDSDDAADVVDDLEDEKRVQVLAAMPETERTAIESSLAYEDETAGRIMQREVVAAPQFWTVGQTIDHFRREADGLPELFFDVYVVDPAYKPVGAAPVSHLMRAPRNTPLAQLMEPVTEIPVGMDQEEVAYIFDKYHLISAPVVEPGGRLVGQITVDDIVGVIQEESEEDILALAGVSDAGRNADVLDIIRARLPWLALNTVTAALAASVIRAFEGEINKLVTLAVLMPIVASLGGNAATQALAVAVRALASKELSEVNAYRTVFREMAVGLANGTALALVTGGVIFLLFHDVKLSVTFGLALIINLFVASLAGVLAPLVLDRIGRDPAVSSSVFVTFATDFTGFLSFLGLAALILL</sequence>
<keyword evidence="4 9" id="KW-0812">Transmembrane</keyword>
<dbReference type="Pfam" id="PF03448">
    <property type="entry name" value="MgtE_N"/>
    <property type="match status" value="1"/>
</dbReference>
<dbReference type="InterPro" id="IPR006668">
    <property type="entry name" value="Mg_transptr_MgtE_intracell_dom"/>
</dbReference>
<dbReference type="NCBIfam" id="TIGR00400">
    <property type="entry name" value="mgtE"/>
    <property type="match status" value="1"/>
</dbReference>
<evidence type="ECO:0000256" key="2">
    <source>
        <dbReference type="ARBA" id="ARBA00009749"/>
    </source>
</evidence>
<proteinExistence type="inferred from homology"/>